<keyword evidence="21" id="KW-1185">Reference proteome</keyword>
<keyword evidence="11" id="KW-0460">Magnesium</keyword>
<feature type="transmembrane region" description="Helical" evidence="18">
    <location>
        <begin position="16"/>
        <end position="36"/>
    </location>
</feature>
<keyword evidence="13 18" id="KW-1133">Transmembrane helix</keyword>
<gene>
    <name evidence="20" type="ORF">ACFSM0_06450</name>
</gene>
<dbReference type="Gene3D" id="4.10.220.20">
    <property type="entry name" value="Light-harvesting complex"/>
    <property type="match status" value="1"/>
</dbReference>
<comment type="similarity">
    <text evidence="3">Belongs to the antenna complex alpha subunit family.</text>
</comment>
<evidence type="ECO:0000256" key="3">
    <source>
        <dbReference type="ARBA" id="ARBA00005629"/>
    </source>
</evidence>
<dbReference type="Proteomes" id="UP001597413">
    <property type="component" value="Unassembled WGS sequence"/>
</dbReference>
<evidence type="ECO:0000256" key="4">
    <source>
        <dbReference type="ARBA" id="ARBA00011367"/>
    </source>
</evidence>
<keyword evidence="15 18" id="KW-0472">Membrane</keyword>
<organism evidence="20 21">
    <name type="scientific">Rhodobacter lacus</name>
    <dbReference type="NCBI Taxonomy" id="1641972"/>
    <lineage>
        <taxon>Bacteria</taxon>
        <taxon>Pseudomonadati</taxon>
        <taxon>Pseudomonadota</taxon>
        <taxon>Alphaproteobacteria</taxon>
        <taxon>Rhodobacterales</taxon>
        <taxon>Rhodobacter group</taxon>
        <taxon>Rhodobacter</taxon>
    </lineage>
</organism>
<comment type="caution">
    <text evidence="20">The sequence shown here is derived from an EMBL/GenBank/DDBJ whole genome shotgun (WGS) entry which is preliminary data.</text>
</comment>
<evidence type="ECO:0000256" key="16">
    <source>
        <dbReference type="ARBA" id="ARBA00023243"/>
    </source>
</evidence>
<evidence type="ECO:0000256" key="14">
    <source>
        <dbReference type="ARBA" id="ARBA00022991"/>
    </source>
</evidence>
<evidence type="ECO:0000259" key="19">
    <source>
        <dbReference type="Pfam" id="PF00556"/>
    </source>
</evidence>
<evidence type="ECO:0000256" key="13">
    <source>
        <dbReference type="ARBA" id="ARBA00022989"/>
    </source>
</evidence>
<keyword evidence="5" id="KW-1003">Cell membrane</keyword>
<keyword evidence="12" id="KW-0076">Bacteriochlorophyll</keyword>
<proteinExistence type="inferred from homology"/>
<keyword evidence="8" id="KW-0042">Antenna complex</keyword>
<dbReference type="InterPro" id="IPR000066">
    <property type="entry name" value="Antenna_a/b"/>
</dbReference>
<evidence type="ECO:0000256" key="11">
    <source>
        <dbReference type="ARBA" id="ARBA00022842"/>
    </source>
</evidence>
<keyword evidence="10" id="KW-0479">Metal-binding</keyword>
<evidence type="ECO:0000256" key="1">
    <source>
        <dbReference type="ARBA" id="ARBA00002455"/>
    </source>
</evidence>
<keyword evidence="6" id="KW-0148">Chlorophyll</keyword>
<evidence type="ECO:0000256" key="8">
    <source>
        <dbReference type="ARBA" id="ARBA00022549"/>
    </source>
</evidence>
<comment type="subcellular location">
    <subcellularLocation>
        <location evidence="2">Cell inner membrane</location>
        <topology evidence="2">Single-pass type II membrane protein</topology>
    </subcellularLocation>
</comment>
<evidence type="ECO:0000313" key="20">
    <source>
        <dbReference type="EMBL" id="MFD2173721.1"/>
    </source>
</evidence>
<keyword evidence="14" id="KW-0157">Chromophore</keyword>
<keyword evidence="9 18" id="KW-0812">Transmembrane</keyword>
<evidence type="ECO:0000256" key="9">
    <source>
        <dbReference type="ARBA" id="ARBA00022692"/>
    </source>
</evidence>
<dbReference type="InterPro" id="IPR035889">
    <property type="entry name" value="Light-harvesting_complex"/>
</dbReference>
<evidence type="ECO:0000313" key="21">
    <source>
        <dbReference type="Proteomes" id="UP001597413"/>
    </source>
</evidence>
<protein>
    <recommendedName>
        <fullName evidence="17">Antenna pigment protein alpha chain</fullName>
    </recommendedName>
</protein>
<evidence type="ECO:0000256" key="5">
    <source>
        <dbReference type="ARBA" id="ARBA00022475"/>
    </source>
</evidence>
<dbReference type="Pfam" id="PF00556">
    <property type="entry name" value="LHC"/>
    <property type="match status" value="1"/>
</dbReference>
<reference evidence="21" key="1">
    <citation type="journal article" date="2019" name="Int. J. Syst. Evol. Microbiol.">
        <title>The Global Catalogue of Microorganisms (GCM) 10K type strain sequencing project: providing services to taxonomists for standard genome sequencing and annotation.</title>
        <authorList>
            <consortium name="The Broad Institute Genomics Platform"/>
            <consortium name="The Broad Institute Genome Sequencing Center for Infectious Disease"/>
            <person name="Wu L."/>
            <person name="Ma J."/>
        </authorList>
    </citation>
    <scope>NUCLEOTIDE SEQUENCE [LARGE SCALE GENOMIC DNA]</scope>
    <source>
        <strain evidence="21">CCUG 55131</strain>
    </source>
</reference>
<feature type="domain" description="Antenna complex alpha/beta subunit" evidence="19">
    <location>
        <begin position="3"/>
        <end position="41"/>
    </location>
</feature>
<evidence type="ECO:0000256" key="17">
    <source>
        <dbReference type="ARBA" id="ARBA00029710"/>
    </source>
</evidence>
<evidence type="ECO:0000256" key="7">
    <source>
        <dbReference type="ARBA" id="ARBA00022519"/>
    </source>
</evidence>
<evidence type="ECO:0000256" key="10">
    <source>
        <dbReference type="ARBA" id="ARBA00022723"/>
    </source>
</evidence>
<dbReference type="RefSeq" id="WP_377388454.1">
    <property type="nucleotide sequence ID" value="NZ_JBHUIX010000005.1"/>
</dbReference>
<evidence type="ECO:0000256" key="6">
    <source>
        <dbReference type="ARBA" id="ARBA00022494"/>
    </source>
</evidence>
<dbReference type="EMBL" id="JBHUIX010000005">
    <property type="protein sequence ID" value="MFD2173721.1"/>
    <property type="molecule type" value="Genomic_DNA"/>
</dbReference>
<name>A0ABW5A7B9_9RHOB</name>
<evidence type="ECO:0000256" key="18">
    <source>
        <dbReference type="SAM" id="Phobius"/>
    </source>
</evidence>
<evidence type="ECO:0000256" key="2">
    <source>
        <dbReference type="ARBA" id="ARBA00004249"/>
    </source>
</evidence>
<dbReference type="InterPro" id="IPR018332">
    <property type="entry name" value="Antenna_alpha"/>
</dbReference>
<accession>A0ABW5A7B9</accession>
<keyword evidence="7" id="KW-0997">Cell inner membrane</keyword>
<comment type="subunit">
    <text evidence="4">The core complex is formed by different alpha and beta chains, binding bacteriochlorophyll molecules, and arranged most probably in tetrameric structures disposed around the reaction center. The non-pigmented gamma chains may constitute additional components.</text>
</comment>
<dbReference type="SUPFAM" id="SSF56918">
    <property type="entry name" value="Light-harvesting complex subunits"/>
    <property type="match status" value="1"/>
</dbReference>
<dbReference type="PRINTS" id="PR00673">
    <property type="entry name" value="LIGHTHARVSTA"/>
</dbReference>
<sequence>MNNAKVWTVVKPSTGIPLFLGAVAVTALVLHGGLMANTDWFSAYWNGKPMTAPTVVVAQ</sequence>
<comment type="function">
    <text evidence="1">Antenna complexes are light-harvesting systems, which transfer the excitation energy to the reaction centers.</text>
</comment>
<evidence type="ECO:0000256" key="12">
    <source>
        <dbReference type="ARBA" id="ARBA00022956"/>
    </source>
</evidence>
<evidence type="ECO:0000256" key="15">
    <source>
        <dbReference type="ARBA" id="ARBA00023136"/>
    </source>
</evidence>
<keyword evidence="16" id="KW-0437">Light-harvesting polypeptide</keyword>